<dbReference type="AlphaFoldDB" id="A0AAN7VTD1"/>
<evidence type="ECO:0000313" key="3">
    <source>
        <dbReference type="Proteomes" id="UP001329430"/>
    </source>
</evidence>
<evidence type="ECO:0000259" key="1">
    <source>
        <dbReference type="PROSITE" id="PS50206"/>
    </source>
</evidence>
<dbReference type="InterPro" id="IPR036873">
    <property type="entry name" value="Rhodanese-like_dom_sf"/>
</dbReference>
<keyword evidence="3" id="KW-1185">Reference proteome</keyword>
<dbReference type="PANTHER" id="PTHR44086">
    <property type="entry name" value="THIOSULFATE SULFURTRANSFERASE RDL2, MITOCHONDRIAL-RELATED"/>
    <property type="match status" value="1"/>
</dbReference>
<dbReference type="Proteomes" id="UP001329430">
    <property type="component" value="Chromosome 1"/>
</dbReference>
<dbReference type="EMBL" id="JAVRBK010000001">
    <property type="protein sequence ID" value="KAK5649608.1"/>
    <property type="molecule type" value="Genomic_DNA"/>
</dbReference>
<dbReference type="Gene3D" id="3.40.250.10">
    <property type="entry name" value="Rhodanese-like domain"/>
    <property type="match status" value="1"/>
</dbReference>
<accession>A0AAN7VTD1</accession>
<name>A0AAN7VTD1_9COLE</name>
<dbReference type="CDD" id="cd01519">
    <property type="entry name" value="RHOD_HSP67B2"/>
    <property type="match status" value="1"/>
</dbReference>
<protein>
    <recommendedName>
        <fullName evidence="1">Rhodanese domain-containing protein</fullName>
    </recommendedName>
</protein>
<organism evidence="2 3">
    <name type="scientific">Pyrocoelia pectoralis</name>
    <dbReference type="NCBI Taxonomy" id="417401"/>
    <lineage>
        <taxon>Eukaryota</taxon>
        <taxon>Metazoa</taxon>
        <taxon>Ecdysozoa</taxon>
        <taxon>Arthropoda</taxon>
        <taxon>Hexapoda</taxon>
        <taxon>Insecta</taxon>
        <taxon>Pterygota</taxon>
        <taxon>Neoptera</taxon>
        <taxon>Endopterygota</taxon>
        <taxon>Coleoptera</taxon>
        <taxon>Polyphaga</taxon>
        <taxon>Elateriformia</taxon>
        <taxon>Elateroidea</taxon>
        <taxon>Lampyridae</taxon>
        <taxon>Lampyrinae</taxon>
        <taxon>Pyrocoelia</taxon>
    </lineage>
</organism>
<feature type="domain" description="Rhodanese" evidence="1">
    <location>
        <begin position="18"/>
        <end position="117"/>
    </location>
</feature>
<dbReference type="SUPFAM" id="SSF52821">
    <property type="entry name" value="Rhodanese/Cell cycle control phosphatase"/>
    <property type="match status" value="1"/>
</dbReference>
<dbReference type="PANTHER" id="PTHR44086:SF10">
    <property type="entry name" value="THIOSULFATE SULFURTRANSFERASE_RHODANESE-LIKE DOMAIN-CONTAINING PROTEIN 3"/>
    <property type="match status" value="1"/>
</dbReference>
<dbReference type="PROSITE" id="PS50206">
    <property type="entry name" value="RHODANESE_3"/>
    <property type="match status" value="1"/>
</dbReference>
<sequence>MCSQMTIHTVDFESVRSPNKSVLLIDVREPSELKETGVLPASINIPLGELENALKNMNNKEFHLKYGRTKPELQTPIIFSCKSGKRSEIAAKTATTLGYKDVGNYTGGWSDWEEKIKQY</sequence>
<comment type="caution">
    <text evidence="2">The sequence shown here is derived from an EMBL/GenBank/DDBJ whole genome shotgun (WGS) entry which is preliminary data.</text>
</comment>
<dbReference type="Pfam" id="PF00581">
    <property type="entry name" value="Rhodanese"/>
    <property type="match status" value="1"/>
</dbReference>
<evidence type="ECO:0000313" key="2">
    <source>
        <dbReference type="EMBL" id="KAK5649608.1"/>
    </source>
</evidence>
<dbReference type="SMART" id="SM00450">
    <property type="entry name" value="RHOD"/>
    <property type="match status" value="1"/>
</dbReference>
<proteinExistence type="predicted"/>
<dbReference type="InterPro" id="IPR001763">
    <property type="entry name" value="Rhodanese-like_dom"/>
</dbReference>
<reference evidence="2 3" key="1">
    <citation type="journal article" date="2024" name="Insects">
        <title>An Improved Chromosome-Level Genome Assembly of the Firefly Pyrocoelia pectoralis.</title>
        <authorList>
            <person name="Fu X."/>
            <person name="Meyer-Rochow V.B."/>
            <person name="Ballantyne L."/>
            <person name="Zhu X."/>
        </authorList>
    </citation>
    <scope>NUCLEOTIDE SEQUENCE [LARGE SCALE GENOMIC DNA]</scope>
    <source>
        <strain evidence="2">XCY_ONT2</strain>
    </source>
</reference>
<gene>
    <name evidence="2" type="ORF">RI129_000637</name>
</gene>